<comment type="caution">
    <text evidence="2">The sequence shown here is derived from an EMBL/GenBank/DDBJ whole genome shotgun (WGS) entry which is preliminary data.</text>
</comment>
<organism evidence="2 3">
    <name type="scientific">Streptomyces javensis</name>
    <dbReference type="NCBI Taxonomy" id="114698"/>
    <lineage>
        <taxon>Bacteria</taxon>
        <taxon>Bacillati</taxon>
        <taxon>Actinomycetota</taxon>
        <taxon>Actinomycetes</taxon>
        <taxon>Kitasatosporales</taxon>
        <taxon>Streptomycetaceae</taxon>
        <taxon>Streptomyces</taxon>
        <taxon>Streptomyces violaceusniger group</taxon>
    </lineage>
</organism>
<protein>
    <submittedName>
        <fullName evidence="2">Uncharacterized protein</fullName>
    </submittedName>
</protein>
<proteinExistence type="predicted"/>
<reference evidence="3" key="1">
    <citation type="journal article" date="2019" name="Int. J. Syst. Evol. Microbiol.">
        <title>The Global Catalogue of Microorganisms (GCM) 10K type strain sequencing project: providing services to taxonomists for standard genome sequencing and annotation.</title>
        <authorList>
            <consortium name="The Broad Institute Genomics Platform"/>
            <consortium name="The Broad Institute Genome Sequencing Center for Infectious Disease"/>
            <person name="Wu L."/>
            <person name="Ma J."/>
        </authorList>
    </citation>
    <scope>NUCLEOTIDE SEQUENCE [LARGE SCALE GENOMIC DNA]</scope>
    <source>
        <strain evidence="3">JCM 11448</strain>
    </source>
</reference>
<gene>
    <name evidence="2" type="ORF">GCM10009579_88690</name>
</gene>
<evidence type="ECO:0000256" key="1">
    <source>
        <dbReference type="SAM" id="MobiDB-lite"/>
    </source>
</evidence>
<keyword evidence="3" id="KW-1185">Reference proteome</keyword>
<name>A0ABN1XEF5_9ACTN</name>
<sequence length="62" mass="6678">MIQPQRPTGAQPGPIRRRAERAATKDLSAADLEPPAPSVFDPLTGKVRVMIGKFAVPKTRLA</sequence>
<evidence type="ECO:0000313" key="2">
    <source>
        <dbReference type="EMBL" id="GAA1305149.1"/>
    </source>
</evidence>
<dbReference type="Proteomes" id="UP001500282">
    <property type="component" value="Unassembled WGS sequence"/>
</dbReference>
<evidence type="ECO:0000313" key="3">
    <source>
        <dbReference type="Proteomes" id="UP001500282"/>
    </source>
</evidence>
<feature type="region of interest" description="Disordered" evidence="1">
    <location>
        <begin position="1"/>
        <end position="42"/>
    </location>
</feature>
<accession>A0ABN1XEF5</accession>
<dbReference type="EMBL" id="BAAAIH010000117">
    <property type="protein sequence ID" value="GAA1305149.1"/>
    <property type="molecule type" value="Genomic_DNA"/>
</dbReference>